<dbReference type="Gene3D" id="3.90.1150.200">
    <property type="match status" value="1"/>
</dbReference>
<keyword evidence="3" id="KW-1185">Reference proteome</keyword>
<dbReference type="SUPFAM" id="SSF159888">
    <property type="entry name" value="YdhG-like"/>
    <property type="match status" value="1"/>
</dbReference>
<reference evidence="2 3" key="1">
    <citation type="submission" date="2019-06" db="EMBL/GenBank/DDBJ databases">
        <title>Spirosoma utsteinense sp. nov. isolated from Antarctic ice-free soils.</title>
        <authorList>
            <person name="Tahon G."/>
        </authorList>
    </citation>
    <scope>NUCLEOTIDE SEQUENCE [LARGE SCALE GENOMIC DNA]</scope>
    <source>
        <strain evidence="2 3">LMG 31447</strain>
    </source>
</reference>
<dbReference type="InterPro" id="IPR014922">
    <property type="entry name" value="YdhG-like"/>
</dbReference>
<dbReference type="RefSeq" id="WP_186738158.1">
    <property type="nucleotide sequence ID" value="NZ_VFIA01000015.1"/>
</dbReference>
<dbReference type="Proteomes" id="UP000700732">
    <property type="component" value="Unassembled WGS sequence"/>
</dbReference>
<dbReference type="EMBL" id="VFIA01000015">
    <property type="protein sequence ID" value="MBC3792382.1"/>
    <property type="molecule type" value="Genomic_DNA"/>
</dbReference>
<dbReference type="Pfam" id="PF08818">
    <property type="entry name" value="DUF1801"/>
    <property type="match status" value="1"/>
</dbReference>
<feature type="domain" description="YdhG-like" evidence="1">
    <location>
        <begin position="16"/>
        <end position="110"/>
    </location>
</feature>
<gene>
    <name evidence="2" type="ORF">FH603_2894</name>
</gene>
<organism evidence="2 3">
    <name type="scientific">Spirosoma utsteinense</name>
    <dbReference type="NCBI Taxonomy" id="2585773"/>
    <lineage>
        <taxon>Bacteria</taxon>
        <taxon>Pseudomonadati</taxon>
        <taxon>Bacteroidota</taxon>
        <taxon>Cytophagia</taxon>
        <taxon>Cytophagales</taxon>
        <taxon>Cytophagaceae</taxon>
        <taxon>Spirosoma</taxon>
    </lineage>
</organism>
<evidence type="ECO:0000313" key="2">
    <source>
        <dbReference type="EMBL" id="MBC3792382.1"/>
    </source>
</evidence>
<evidence type="ECO:0000259" key="1">
    <source>
        <dbReference type="Pfam" id="PF08818"/>
    </source>
</evidence>
<protein>
    <recommendedName>
        <fullName evidence="1">YdhG-like domain-containing protein</fullName>
    </recommendedName>
</protein>
<sequence length="119" mass="13785">MNALDTYYLTQPEPTQSCLLALRDLILAQSEHLTPAWKWNTPFFDYKGRYLFYLWIDKALKLPYIGITNGANIDHPALTQGKRTQMKLLLIEPTQDLPVDLIRDILQRAITLRDIPDSL</sequence>
<accession>A0ABR6W720</accession>
<proteinExistence type="predicted"/>
<evidence type="ECO:0000313" key="3">
    <source>
        <dbReference type="Proteomes" id="UP000700732"/>
    </source>
</evidence>
<comment type="caution">
    <text evidence="2">The sequence shown here is derived from an EMBL/GenBank/DDBJ whole genome shotgun (WGS) entry which is preliminary data.</text>
</comment>
<name>A0ABR6W720_9BACT</name>